<reference evidence="2 3" key="1">
    <citation type="submission" date="2020-10" db="EMBL/GenBank/DDBJ databases">
        <title>Trueperella pecoris sp. nov. isolated from bovine and porcine specimens.</title>
        <authorList>
            <person name="Schoenecker L."/>
            <person name="Schnydrig P."/>
            <person name="Brodard I."/>
            <person name="Thomann A."/>
            <person name="Hemphill A."/>
            <person name="Rodriguez-Campos S."/>
            <person name="Perreten V."/>
            <person name="Jores J."/>
            <person name="Kittl S."/>
        </authorList>
    </citation>
    <scope>NUCLEOTIDE SEQUENCE [LARGE SCALE GENOMIC DNA]</scope>
    <source>
        <strain evidence="2 3">19OD0592</strain>
    </source>
</reference>
<feature type="compositionally biased region" description="Basic and acidic residues" evidence="1">
    <location>
        <begin position="169"/>
        <end position="192"/>
    </location>
</feature>
<sequence length="246" mass="26274">MKKALLGLGALMALVAMVGAIMSGVVVYGMSAGHARYAEQSYGASAQAYGVAQSTTPDRLGRWEAYFGAGTAELRAGAITDAIATLSTALDLVLAGATPERGDANSGPGTGGEGYTDECKVRMNLSIAQGLDAERLSQAGYAKDSQRAYSTAADTVRTCAEQGATAKQQFEEAMQKAAEEEEKAHSQAKESETPENAEAQEHEGENESGEELKDRELNRRAKESEQQRRTLQEYDKDFASMNGENW</sequence>
<feature type="compositionally biased region" description="Basic and acidic residues" evidence="1">
    <location>
        <begin position="199"/>
        <end position="238"/>
    </location>
</feature>
<dbReference type="RefSeq" id="WP_197553599.1">
    <property type="nucleotide sequence ID" value="NZ_CP063212.1"/>
</dbReference>
<dbReference type="AlphaFoldDB" id="A0A7M1R194"/>
<proteinExistence type="predicted"/>
<accession>A0A7M1R194</accession>
<feature type="region of interest" description="Disordered" evidence="1">
    <location>
        <begin position="167"/>
        <end position="246"/>
    </location>
</feature>
<dbReference type="EMBL" id="CP063212">
    <property type="protein sequence ID" value="QOR47881.1"/>
    <property type="molecule type" value="Genomic_DNA"/>
</dbReference>
<feature type="region of interest" description="Disordered" evidence="1">
    <location>
        <begin position="98"/>
        <end position="117"/>
    </location>
</feature>
<evidence type="ECO:0000313" key="2">
    <source>
        <dbReference type="EMBL" id="QOR47881.1"/>
    </source>
</evidence>
<gene>
    <name evidence="2" type="ORF">INS90_00770</name>
</gene>
<organism evidence="2 3">
    <name type="scientific">Trueperella pecoris</name>
    <dbReference type="NCBI Taxonomy" id="2733571"/>
    <lineage>
        <taxon>Bacteria</taxon>
        <taxon>Bacillati</taxon>
        <taxon>Actinomycetota</taxon>
        <taxon>Actinomycetes</taxon>
        <taxon>Actinomycetales</taxon>
        <taxon>Actinomycetaceae</taxon>
        <taxon>Trueperella</taxon>
    </lineage>
</organism>
<dbReference type="Proteomes" id="UP000594961">
    <property type="component" value="Chromosome"/>
</dbReference>
<evidence type="ECO:0000313" key="3">
    <source>
        <dbReference type="Proteomes" id="UP000594961"/>
    </source>
</evidence>
<protein>
    <submittedName>
        <fullName evidence="2">Uncharacterized protein</fullName>
    </submittedName>
</protein>
<name>A0A7M1R194_9ACTO</name>
<evidence type="ECO:0000256" key="1">
    <source>
        <dbReference type="SAM" id="MobiDB-lite"/>
    </source>
</evidence>